<dbReference type="GO" id="GO:0004497">
    <property type="term" value="F:monooxygenase activity"/>
    <property type="evidence" value="ECO:0007669"/>
    <property type="project" value="InterPro"/>
</dbReference>
<accession>A0AAD4HX04</accession>
<organism evidence="6 7">
    <name type="scientific">Staphylotrichum longicolle</name>
    <dbReference type="NCBI Taxonomy" id="669026"/>
    <lineage>
        <taxon>Eukaryota</taxon>
        <taxon>Fungi</taxon>
        <taxon>Dikarya</taxon>
        <taxon>Ascomycota</taxon>
        <taxon>Pezizomycotina</taxon>
        <taxon>Sordariomycetes</taxon>
        <taxon>Sordariomycetidae</taxon>
        <taxon>Sordariales</taxon>
        <taxon>Chaetomiaceae</taxon>
        <taxon>Staphylotrichum</taxon>
    </lineage>
</organism>
<evidence type="ECO:0000256" key="4">
    <source>
        <dbReference type="ARBA" id="ARBA00023004"/>
    </source>
</evidence>
<evidence type="ECO:0000256" key="5">
    <source>
        <dbReference type="SAM" id="Phobius"/>
    </source>
</evidence>
<dbReference type="PANTHER" id="PTHR24305">
    <property type="entry name" value="CYTOCHROME P450"/>
    <property type="match status" value="1"/>
</dbReference>
<dbReference type="SUPFAM" id="SSF48264">
    <property type="entry name" value="Cytochrome P450"/>
    <property type="match status" value="1"/>
</dbReference>
<gene>
    <name evidence="6" type="ORF">NEMBOFW57_008241</name>
</gene>
<sequence>MSTNTKAARRRSSQPLEVAVKIEQPQQKEQETIQNGALSHVLARTPEPCYDHVSLFYFIHRFVSPNPEDGYPGHLSFLPSLYDSHNHGLLETATLSVAQMAAYNKFGGEKFRVQSYRNYGRAIKMLQNIIGSEDQATDDKVITSILLLCVLKDISGEKHGGTSEHAPGLFYLVEKRGPEQIATSRGAELLFLSLIRLQVYSFLQDDDTYVDPGAIATVWGVFDPLLRALGMMSRTLSLRHRLQSCRAGLDAEEQASIIQTCSETLDDFHRWDVEAADYWHSMFKGRGTPTALGEVASGTTHYDVETACTIILIRSARLILLMSMIAHHYLQEGDSVGAALAEYIPFLEMDVVAVIDDILSCVPYALGDVGPGGLPGTVAHDGAAAIVIVHSIRLVSSCAYLTPGQGQKATEILARLNAGMGIRAAVGMEEEDIKRSRWAQEQIALRSRITPTLPSLTIAGLAEYFLVIRVWPDYFSAHSRFTAVVGTILVNYAFGIIFWVVLYPNLFSPLRRLPGPRIPGGLDSLSFPKDILSAAYRTLLVKEGPAGDLFLDLAKRYPNEDLLVLDALGRQVFVAKPQLLPDLLSHKCYDFVKPRRIAAFLRLIIGDGLITLEEDKHKFLRKNTLPAFHARHITDLYPMMWSKAGILMRKLKSEIANGATTESKGSAVLELTTWASKVTLDIIGIAGMGREINAVEKASDPLQELYEELLEPNREKIVYATLNLGFGNPVIKLLPWKLNQLFVYLTTSLDNICRDLIREKRTAIDQKGDDHFDILSLLIKSGGFDDEVLKDQLLTFLAAGHETTASALTWAAYLLAKHPDIQKKLRDEVTEALGENPQARDPSEDLVNLLKQMPYLNGIMHETLRLYPTVPVTMREALRDSSIGDQFIPKGTEMVISIWQINRSPEIWGPDAGEFKPERWINADDGK</sequence>
<protein>
    <submittedName>
        <fullName evidence="6">Uncharacterized protein</fullName>
    </submittedName>
</protein>
<dbReference type="PRINTS" id="PR00463">
    <property type="entry name" value="EP450I"/>
</dbReference>
<dbReference type="InterPro" id="IPR001128">
    <property type="entry name" value="Cyt_P450"/>
</dbReference>
<dbReference type="EMBL" id="JAHCVI010000004">
    <property type="protein sequence ID" value="KAG7285945.1"/>
    <property type="molecule type" value="Genomic_DNA"/>
</dbReference>
<keyword evidence="7" id="KW-1185">Reference proteome</keyword>
<keyword evidence="3" id="KW-0479">Metal-binding</keyword>
<keyword evidence="2" id="KW-0349">Heme</keyword>
<name>A0AAD4HX04_9PEZI</name>
<dbReference type="Gene3D" id="1.10.630.10">
    <property type="entry name" value="Cytochrome P450"/>
    <property type="match status" value="1"/>
</dbReference>
<dbReference type="Pfam" id="PF00067">
    <property type="entry name" value="p450"/>
    <property type="match status" value="1"/>
</dbReference>
<proteinExistence type="inferred from homology"/>
<keyword evidence="5" id="KW-0472">Membrane</keyword>
<dbReference type="InterPro" id="IPR002401">
    <property type="entry name" value="Cyt_P450_E_grp-I"/>
</dbReference>
<dbReference type="InterPro" id="IPR050121">
    <property type="entry name" value="Cytochrome_P450_monoxygenase"/>
</dbReference>
<dbReference type="GO" id="GO:0020037">
    <property type="term" value="F:heme binding"/>
    <property type="evidence" value="ECO:0007669"/>
    <property type="project" value="InterPro"/>
</dbReference>
<evidence type="ECO:0000313" key="6">
    <source>
        <dbReference type="EMBL" id="KAG7285945.1"/>
    </source>
</evidence>
<dbReference type="GO" id="GO:0005506">
    <property type="term" value="F:iron ion binding"/>
    <property type="evidence" value="ECO:0007669"/>
    <property type="project" value="InterPro"/>
</dbReference>
<dbReference type="GO" id="GO:0016705">
    <property type="term" value="F:oxidoreductase activity, acting on paired donors, with incorporation or reduction of molecular oxygen"/>
    <property type="evidence" value="ECO:0007669"/>
    <property type="project" value="InterPro"/>
</dbReference>
<dbReference type="InterPro" id="IPR036396">
    <property type="entry name" value="Cyt_P450_sf"/>
</dbReference>
<reference evidence="6" key="1">
    <citation type="submission" date="2023-02" db="EMBL/GenBank/DDBJ databases">
        <authorList>
            <person name="Palmer J.M."/>
        </authorList>
    </citation>
    <scope>NUCLEOTIDE SEQUENCE</scope>
    <source>
        <strain evidence="6">FW57</strain>
    </source>
</reference>
<evidence type="ECO:0000256" key="1">
    <source>
        <dbReference type="ARBA" id="ARBA00010617"/>
    </source>
</evidence>
<feature type="transmembrane region" description="Helical" evidence="5">
    <location>
        <begin position="453"/>
        <end position="471"/>
    </location>
</feature>
<feature type="transmembrane region" description="Helical" evidence="5">
    <location>
        <begin position="483"/>
        <end position="502"/>
    </location>
</feature>
<dbReference type="PANTHER" id="PTHR24305:SF166">
    <property type="entry name" value="CYTOCHROME P450 12A4, MITOCHONDRIAL-RELATED"/>
    <property type="match status" value="1"/>
</dbReference>
<comment type="similarity">
    <text evidence="1">Belongs to the cytochrome P450 family.</text>
</comment>
<comment type="caution">
    <text evidence="6">The sequence shown here is derived from an EMBL/GenBank/DDBJ whole genome shotgun (WGS) entry which is preliminary data.</text>
</comment>
<keyword evidence="5" id="KW-0812">Transmembrane</keyword>
<dbReference type="AlphaFoldDB" id="A0AAD4HX04"/>
<keyword evidence="5" id="KW-1133">Transmembrane helix</keyword>
<keyword evidence="4" id="KW-0408">Iron</keyword>
<evidence type="ECO:0000256" key="3">
    <source>
        <dbReference type="ARBA" id="ARBA00022723"/>
    </source>
</evidence>
<dbReference type="PRINTS" id="PR00385">
    <property type="entry name" value="P450"/>
</dbReference>
<evidence type="ECO:0000313" key="7">
    <source>
        <dbReference type="Proteomes" id="UP001197093"/>
    </source>
</evidence>
<evidence type="ECO:0000256" key="2">
    <source>
        <dbReference type="ARBA" id="ARBA00022617"/>
    </source>
</evidence>
<dbReference type="Proteomes" id="UP001197093">
    <property type="component" value="Unassembled WGS sequence"/>
</dbReference>